<dbReference type="InterPro" id="IPR002401">
    <property type="entry name" value="Cyt_P450_E_grp-I"/>
</dbReference>
<keyword evidence="5 9" id="KW-0479">Metal-binding</keyword>
<organism evidence="11 12">
    <name type="scientific">Marasmius crinis-equi</name>
    <dbReference type="NCBI Taxonomy" id="585013"/>
    <lineage>
        <taxon>Eukaryota</taxon>
        <taxon>Fungi</taxon>
        <taxon>Dikarya</taxon>
        <taxon>Basidiomycota</taxon>
        <taxon>Agaricomycotina</taxon>
        <taxon>Agaricomycetes</taxon>
        <taxon>Agaricomycetidae</taxon>
        <taxon>Agaricales</taxon>
        <taxon>Marasmiineae</taxon>
        <taxon>Marasmiaceae</taxon>
        <taxon>Marasmius</taxon>
    </lineage>
</organism>
<dbReference type="PANTHER" id="PTHR46300">
    <property type="entry name" value="P450, PUTATIVE (EUROFUNG)-RELATED-RELATED"/>
    <property type="match status" value="1"/>
</dbReference>
<evidence type="ECO:0000256" key="6">
    <source>
        <dbReference type="ARBA" id="ARBA00023002"/>
    </source>
</evidence>
<dbReference type="PROSITE" id="PS00086">
    <property type="entry name" value="CYTOCHROME_P450"/>
    <property type="match status" value="1"/>
</dbReference>
<evidence type="ECO:0000313" key="12">
    <source>
        <dbReference type="Proteomes" id="UP001465976"/>
    </source>
</evidence>
<evidence type="ECO:0000256" key="7">
    <source>
        <dbReference type="ARBA" id="ARBA00023004"/>
    </source>
</evidence>
<dbReference type="PANTHER" id="PTHR46300:SF7">
    <property type="entry name" value="P450, PUTATIVE (EUROFUNG)-RELATED"/>
    <property type="match status" value="1"/>
</dbReference>
<dbReference type="Pfam" id="PF00067">
    <property type="entry name" value="p450"/>
    <property type="match status" value="1"/>
</dbReference>
<comment type="similarity">
    <text evidence="3 9">Belongs to the cytochrome P450 family.</text>
</comment>
<keyword evidence="7 9" id="KW-0408">Iron</keyword>
<name>A0ABR3FBH5_9AGAR</name>
<dbReference type="SUPFAM" id="SSF48264">
    <property type="entry name" value="Cytochrome P450"/>
    <property type="match status" value="1"/>
</dbReference>
<reference evidence="11 12" key="1">
    <citation type="submission" date="2024-02" db="EMBL/GenBank/DDBJ databases">
        <title>A draft genome for the cacao thread blight pathogen Marasmius crinis-equi.</title>
        <authorList>
            <person name="Cohen S.P."/>
            <person name="Baruah I.K."/>
            <person name="Amoako-Attah I."/>
            <person name="Bukari Y."/>
            <person name="Meinhardt L.W."/>
            <person name="Bailey B.A."/>
        </authorList>
    </citation>
    <scope>NUCLEOTIDE SEQUENCE [LARGE SCALE GENOMIC DNA]</scope>
    <source>
        <strain evidence="11 12">GH-76</strain>
    </source>
</reference>
<evidence type="ECO:0000313" key="11">
    <source>
        <dbReference type="EMBL" id="KAL0572607.1"/>
    </source>
</evidence>
<dbReference type="PRINTS" id="PR00385">
    <property type="entry name" value="P450"/>
</dbReference>
<sequence>MFLLICGTLALSVACLILRDRLSFSSQLPPAPAGSLPILGVLLQHPKTELWKTYAEWTKKYGPKGLISFHILGRRITVVHTKEVANDLFNKRPTIYNDRPFPTMAGVLMKREKSIFSMSYTQRCKTYRKLMLQVLNATASQAYWGIEEEAARYTVKNILQTPENLFQHLRRNAAFVIMKVAYGYTISDYNDHFVEMAEETIRIASLTQAPGKWLVDSFPILRYLPDWFPGAGFKRQAKAWSEHVYNMSLEPHQWVKSQMEKNLAEPSFSFNLLQDGSGSGKVTTNAEIEDVVLWSAGGLYTAGADTTVSAVQTFLFCMLMNPSVQKKAHAEMDNFLEEESRLPTLKDWAYGRLPYLDSILLEVFRWNPPAPIGLFHCAGQDDVYEGYFIPAKTTIIGNIQHSWGMMHDENVYPNPEAFDPDRFGGLDGRKIEDDPRHIIFGFGRRICPGQYVAEASIWIQMALMLACFDIEKAVDEQGRVVEPEVAFTTAVVSYVKPFPYKIVPRPTGAKLLHQ</sequence>
<comment type="cofactor">
    <cofactor evidence="1">
        <name>heme</name>
        <dbReference type="ChEBI" id="CHEBI:30413"/>
    </cofactor>
</comment>
<keyword evidence="6 9" id="KW-0560">Oxidoreductase</keyword>
<keyword evidence="8 9" id="KW-0503">Monooxygenase</keyword>
<keyword evidence="4 9" id="KW-0349">Heme</keyword>
<feature type="signal peptide" evidence="10">
    <location>
        <begin position="1"/>
        <end position="15"/>
    </location>
</feature>
<dbReference type="PRINTS" id="PR00463">
    <property type="entry name" value="EP450I"/>
</dbReference>
<evidence type="ECO:0000256" key="3">
    <source>
        <dbReference type="ARBA" id="ARBA00010617"/>
    </source>
</evidence>
<evidence type="ECO:0008006" key="13">
    <source>
        <dbReference type="Google" id="ProtNLM"/>
    </source>
</evidence>
<dbReference type="Gene3D" id="1.10.630.10">
    <property type="entry name" value="Cytochrome P450"/>
    <property type="match status" value="1"/>
</dbReference>
<keyword evidence="12" id="KW-1185">Reference proteome</keyword>
<evidence type="ECO:0000256" key="8">
    <source>
        <dbReference type="ARBA" id="ARBA00023033"/>
    </source>
</evidence>
<dbReference type="Proteomes" id="UP001465976">
    <property type="component" value="Unassembled WGS sequence"/>
</dbReference>
<feature type="chain" id="PRO_5046972071" description="Cytochrome P450" evidence="10">
    <location>
        <begin position="16"/>
        <end position="514"/>
    </location>
</feature>
<evidence type="ECO:0000256" key="10">
    <source>
        <dbReference type="SAM" id="SignalP"/>
    </source>
</evidence>
<accession>A0ABR3FBH5</accession>
<evidence type="ECO:0000256" key="4">
    <source>
        <dbReference type="ARBA" id="ARBA00022617"/>
    </source>
</evidence>
<protein>
    <recommendedName>
        <fullName evidence="13">Cytochrome P450</fullName>
    </recommendedName>
</protein>
<evidence type="ECO:0000256" key="1">
    <source>
        <dbReference type="ARBA" id="ARBA00001971"/>
    </source>
</evidence>
<evidence type="ECO:0000256" key="2">
    <source>
        <dbReference type="ARBA" id="ARBA00005179"/>
    </source>
</evidence>
<dbReference type="EMBL" id="JBAHYK010000607">
    <property type="protein sequence ID" value="KAL0572607.1"/>
    <property type="molecule type" value="Genomic_DNA"/>
</dbReference>
<evidence type="ECO:0000256" key="9">
    <source>
        <dbReference type="RuleBase" id="RU000461"/>
    </source>
</evidence>
<dbReference type="InterPro" id="IPR036396">
    <property type="entry name" value="Cyt_P450_sf"/>
</dbReference>
<dbReference type="CDD" id="cd11065">
    <property type="entry name" value="CYP64-like"/>
    <property type="match status" value="1"/>
</dbReference>
<comment type="pathway">
    <text evidence="2">Secondary metabolite biosynthesis.</text>
</comment>
<dbReference type="InterPro" id="IPR001128">
    <property type="entry name" value="Cyt_P450"/>
</dbReference>
<evidence type="ECO:0000256" key="5">
    <source>
        <dbReference type="ARBA" id="ARBA00022723"/>
    </source>
</evidence>
<gene>
    <name evidence="11" type="ORF">V5O48_009351</name>
</gene>
<comment type="caution">
    <text evidence="11">The sequence shown here is derived from an EMBL/GenBank/DDBJ whole genome shotgun (WGS) entry which is preliminary data.</text>
</comment>
<keyword evidence="10" id="KW-0732">Signal</keyword>
<proteinExistence type="inferred from homology"/>
<dbReference type="InterPro" id="IPR050364">
    <property type="entry name" value="Cytochrome_P450_fung"/>
</dbReference>
<dbReference type="InterPro" id="IPR017972">
    <property type="entry name" value="Cyt_P450_CS"/>
</dbReference>